<dbReference type="AlphaFoldDB" id="A0A0N0VGR9"/>
<dbReference type="GeneID" id="26903387"/>
<proteinExistence type="predicted"/>
<dbReference type="Proteomes" id="UP000037923">
    <property type="component" value="Unassembled WGS sequence"/>
</dbReference>
<gene>
    <name evidence="2" type="ORF">ABB37_03096</name>
</gene>
<organism evidence="2 3">
    <name type="scientific">Leptomonas pyrrhocoris</name>
    <name type="common">Firebug parasite</name>
    <dbReference type="NCBI Taxonomy" id="157538"/>
    <lineage>
        <taxon>Eukaryota</taxon>
        <taxon>Discoba</taxon>
        <taxon>Euglenozoa</taxon>
        <taxon>Kinetoplastea</taxon>
        <taxon>Metakinetoplastina</taxon>
        <taxon>Trypanosomatida</taxon>
        <taxon>Trypanosomatidae</taxon>
        <taxon>Leishmaniinae</taxon>
        <taxon>Leptomonas</taxon>
    </lineage>
</organism>
<comment type="caution">
    <text evidence="2">The sequence shown here is derived from an EMBL/GenBank/DDBJ whole genome shotgun (WGS) entry which is preliminary data.</text>
</comment>
<dbReference type="EMBL" id="LGTL01000004">
    <property type="protein sequence ID" value="KPA83484.1"/>
    <property type="molecule type" value="Genomic_DNA"/>
</dbReference>
<dbReference type="RefSeq" id="XP_015661923.1">
    <property type="nucleotide sequence ID" value="XM_015800321.1"/>
</dbReference>
<reference evidence="2 3" key="1">
    <citation type="submission" date="2015-07" db="EMBL/GenBank/DDBJ databases">
        <title>High-quality genome of monoxenous trypanosomatid Leptomonas pyrrhocoris.</title>
        <authorList>
            <person name="Flegontov P."/>
            <person name="Butenko A."/>
            <person name="Firsov S."/>
            <person name="Vlcek C."/>
            <person name="Logacheva M.D."/>
            <person name="Field M."/>
            <person name="Filatov D."/>
            <person name="Flegontova O."/>
            <person name="Gerasimov E."/>
            <person name="Jackson A.P."/>
            <person name="Kelly S."/>
            <person name="Opperdoes F."/>
            <person name="O'Reilly A."/>
            <person name="Votypka J."/>
            <person name="Yurchenko V."/>
            <person name="Lukes J."/>
        </authorList>
    </citation>
    <scope>NUCLEOTIDE SEQUENCE [LARGE SCALE GENOMIC DNA]</scope>
    <source>
        <strain evidence="2">H10</strain>
    </source>
</reference>
<feature type="region of interest" description="Disordered" evidence="1">
    <location>
        <begin position="62"/>
        <end position="106"/>
    </location>
</feature>
<name>A0A0N0VGR9_LEPPY</name>
<sequence length="106" mass="11175">MAPKPIAPQAQESNYATVFNIGFRPPHKPLPTGANTKLKCPSCGVWALKGSTCKVCRTPIPGPRRIANRSSPAPLTEVGKARSSKKGTPLANGRPPAPAVAHTENR</sequence>
<evidence type="ECO:0000256" key="1">
    <source>
        <dbReference type="SAM" id="MobiDB-lite"/>
    </source>
</evidence>
<protein>
    <submittedName>
        <fullName evidence="2">Uncharacterized protein</fullName>
    </submittedName>
</protein>
<dbReference type="VEuPathDB" id="TriTrypDB:LpyrH10_04_6460"/>
<accession>A0A0N0VGR9</accession>
<dbReference type="OrthoDB" id="10342781at2759"/>
<keyword evidence="3" id="KW-1185">Reference proteome</keyword>
<evidence type="ECO:0000313" key="2">
    <source>
        <dbReference type="EMBL" id="KPA83484.1"/>
    </source>
</evidence>
<evidence type="ECO:0000313" key="3">
    <source>
        <dbReference type="Proteomes" id="UP000037923"/>
    </source>
</evidence>